<sequence>MADQADEYVSVHKRNISQIKNKKRRLEEYLKLKREKQKLKRLAQQKRRKEAKALGDDAPPKQVPRTIENTREPDDTMVDPEDEEVQLDEAMDEMAAYFRKEYTPKLLITTSDNPHRRTIKFCRELKQSIPDAEFRWRNRSRIKKTVEQAVERGYSDIAIINEDRRHPNGLLLTHLPDGPTAYFRLSSVKFCKDIKKRASYTGHRPEVILNNFNTRLGHSVARMLASLFHYDPQFQGRRVVTFHNQRDYIFFRHHRYEFRNAERVNIQEIGPRFTLRLKSLQKGTFDSKFGEYEWVLKVGCPLPTCPEMFSSQRLRYDIVSLKLAHNQ</sequence>
<comment type="caution">
    <text evidence="1">The sequence shown here is derived from an EMBL/GenBank/DDBJ whole genome shotgun (WGS) entry which is preliminary data.</text>
</comment>
<evidence type="ECO:0000313" key="1">
    <source>
        <dbReference type="EMBL" id="KAG0423952.1"/>
    </source>
</evidence>
<reference evidence="1 2" key="1">
    <citation type="journal article" date="2020" name="Cell">
        <title>Large-Scale Comparative Analyses of Tick Genomes Elucidate Their Genetic Diversity and Vector Capacities.</title>
        <authorList>
            <consortium name="Tick Genome and Microbiome Consortium (TIGMIC)"/>
            <person name="Jia N."/>
            <person name="Wang J."/>
            <person name="Shi W."/>
            <person name="Du L."/>
            <person name="Sun Y."/>
            <person name="Zhan W."/>
            <person name="Jiang J.F."/>
            <person name="Wang Q."/>
            <person name="Zhang B."/>
            <person name="Ji P."/>
            <person name="Bell-Sakyi L."/>
            <person name="Cui X.M."/>
            <person name="Yuan T.T."/>
            <person name="Jiang B.G."/>
            <person name="Yang W.F."/>
            <person name="Lam T.T."/>
            <person name="Chang Q.C."/>
            <person name="Ding S.J."/>
            <person name="Wang X.J."/>
            <person name="Zhu J.G."/>
            <person name="Ruan X.D."/>
            <person name="Zhao L."/>
            <person name="Wei J.T."/>
            <person name="Ye R.Z."/>
            <person name="Que T.C."/>
            <person name="Du C.H."/>
            <person name="Zhou Y.H."/>
            <person name="Cheng J.X."/>
            <person name="Dai P.F."/>
            <person name="Guo W.B."/>
            <person name="Han X.H."/>
            <person name="Huang E.J."/>
            <person name="Li L.F."/>
            <person name="Wei W."/>
            <person name="Gao Y.C."/>
            <person name="Liu J.Z."/>
            <person name="Shao H.Z."/>
            <person name="Wang X."/>
            <person name="Wang C.C."/>
            <person name="Yang T.C."/>
            <person name="Huo Q.B."/>
            <person name="Li W."/>
            <person name="Chen H.Y."/>
            <person name="Chen S.E."/>
            <person name="Zhou L.G."/>
            <person name="Ni X.B."/>
            <person name="Tian J.H."/>
            <person name="Sheng Y."/>
            <person name="Liu T."/>
            <person name="Pan Y.S."/>
            <person name="Xia L.Y."/>
            <person name="Li J."/>
            <person name="Zhao F."/>
            <person name="Cao W.C."/>
        </authorList>
    </citation>
    <scope>NUCLEOTIDE SEQUENCE [LARGE SCALE GENOMIC DNA]</scope>
    <source>
        <strain evidence="1">Iper-2018</strain>
    </source>
</reference>
<organism evidence="1 2">
    <name type="scientific">Ixodes persulcatus</name>
    <name type="common">Taiga tick</name>
    <dbReference type="NCBI Taxonomy" id="34615"/>
    <lineage>
        <taxon>Eukaryota</taxon>
        <taxon>Metazoa</taxon>
        <taxon>Ecdysozoa</taxon>
        <taxon>Arthropoda</taxon>
        <taxon>Chelicerata</taxon>
        <taxon>Arachnida</taxon>
        <taxon>Acari</taxon>
        <taxon>Parasitiformes</taxon>
        <taxon>Ixodida</taxon>
        <taxon>Ixodoidea</taxon>
        <taxon>Ixodidae</taxon>
        <taxon>Ixodinae</taxon>
        <taxon>Ixodes</taxon>
    </lineage>
</organism>
<evidence type="ECO:0000313" key="2">
    <source>
        <dbReference type="Proteomes" id="UP000805193"/>
    </source>
</evidence>
<keyword evidence="2" id="KW-1185">Reference proteome</keyword>
<proteinExistence type="predicted"/>
<protein>
    <submittedName>
        <fullName evidence="1">Uncharacterized protein</fullName>
    </submittedName>
</protein>
<dbReference type="EMBL" id="JABSTQ010010036">
    <property type="protein sequence ID" value="KAG0423952.1"/>
    <property type="molecule type" value="Genomic_DNA"/>
</dbReference>
<dbReference type="Proteomes" id="UP000805193">
    <property type="component" value="Unassembled WGS sequence"/>
</dbReference>
<gene>
    <name evidence="1" type="ORF">HPB47_000313</name>
</gene>
<accession>A0AC60PU33</accession>
<name>A0AC60PU33_IXOPE</name>